<proteinExistence type="predicted"/>
<organism evidence="1 2">
    <name type="scientific">Dioscorea alata</name>
    <name type="common">Purple yam</name>
    <dbReference type="NCBI Taxonomy" id="55571"/>
    <lineage>
        <taxon>Eukaryota</taxon>
        <taxon>Viridiplantae</taxon>
        <taxon>Streptophyta</taxon>
        <taxon>Embryophyta</taxon>
        <taxon>Tracheophyta</taxon>
        <taxon>Spermatophyta</taxon>
        <taxon>Magnoliopsida</taxon>
        <taxon>Liliopsida</taxon>
        <taxon>Dioscoreales</taxon>
        <taxon>Dioscoreaceae</taxon>
        <taxon>Dioscorea</taxon>
    </lineage>
</organism>
<name>A0ACB7WAX9_DIOAL</name>
<protein>
    <submittedName>
        <fullName evidence="1">Uncharacterized protein</fullName>
    </submittedName>
</protein>
<dbReference type="EMBL" id="CM037014">
    <property type="protein sequence ID" value="KAH7684927.1"/>
    <property type="molecule type" value="Genomic_DNA"/>
</dbReference>
<gene>
    <name evidence="1" type="ORF">IHE45_04G008500</name>
</gene>
<sequence length="130" mass="14397">MNHCEHLIESKKEKSYGNIGSGEDGSSIIGSQGIEVNFFGTWPLSILAIGDGLELVKGSMLDMLEYIELTELFSSGPRKSCNEIHEGRAMESKPKAMIRGKGIKVVVHYSQNSSTTKYFLDPKQQQDDID</sequence>
<comment type="caution">
    <text evidence="1">The sequence shown here is derived from an EMBL/GenBank/DDBJ whole genome shotgun (WGS) entry which is preliminary data.</text>
</comment>
<evidence type="ECO:0000313" key="2">
    <source>
        <dbReference type="Proteomes" id="UP000827976"/>
    </source>
</evidence>
<reference evidence="2" key="1">
    <citation type="journal article" date="2022" name="Nat. Commun.">
        <title>Chromosome evolution and the genetic basis of agronomically important traits in greater yam.</title>
        <authorList>
            <person name="Bredeson J.V."/>
            <person name="Lyons J.B."/>
            <person name="Oniyinde I.O."/>
            <person name="Okereke N.R."/>
            <person name="Kolade O."/>
            <person name="Nnabue I."/>
            <person name="Nwadili C.O."/>
            <person name="Hribova E."/>
            <person name="Parker M."/>
            <person name="Nwogha J."/>
            <person name="Shu S."/>
            <person name="Carlson J."/>
            <person name="Kariba R."/>
            <person name="Muthemba S."/>
            <person name="Knop K."/>
            <person name="Barton G.J."/>
            <person name="Sherwood A.V."/>
            <person name="Lopez-Montes A."/>
            <person name="Asiedu R."/>
            <person name="Jamnadass R."/>
            <person name="Muchugi A."/>
            <person name="Goodstein D."/>
            <person name="Egesi C.N."/>
            <person name="Featherston J."/>
            <person name="Asfaw A."/>
            <person name="Simpson G.G."/>
            <person name="Dolezel J."/>
            <person name="Hendre P.S."/>
            <person name="Van Deynze A."/>
            <person name="Kumar P.L."/>
            <person name="Obidiegwu J.E."/>
            <person name="Bhattacharjee R."/>
            <person name="Rokhsar D.S."/>
        </authorList>
    </citation>
    <scope>NUCLEOTIDE SEQUENCE [LARGE SCALE GENOMIC DNA]</scope>
    <source>
        <strain evidence="2">cv. TDa95/00328</strain>
    </source>
</reference>
<evidence type="ECO:0000313" key="1">
    <source>
        <dbReference type="EMBL" id="KAH7684927.1"/>
    </source>
</evidence>
<dbReference type="Proteomes" id="UP000827976">
    <property type="component" value="Chromosome 4"/>
</dbReference>
<accession>A0ACB7WAX9</accession>
<keyword evidence="2" id="KW-1185">Reference proteome</keyword>